<proteinExistence type="predicted"/>
<protein>
    <submittedName>
        <fullName evidence="1">Uncharacterized protein</fullName>
    </submittedName>
</protein>
<gene>
    <name evidence="1" type="ORF">P5673_012244</name>
</gene>
<dbReference type="AlphaFoldDB" id="A0AAD9QMG0"/>
<evidence type="ECO:0000313" key="2">
    <source>
        <dbReference type="Proteomes" id="UP001249851"/>
    </source>
</evidence>
<sequence>MADSTWKEDDNLKQARIEVLDFLQHDSPAYPWSLRTLDRRLHHFDIFYNDESVEVEDVQKAVENELKGLGKLLGYRAMHRKLRQEYDINVIRDQVYHVMSYLDPEGVEARSGIGAKEKRQKGNFTTRGSNWVHSLDGHDKLMGYQNSSSHWLSMAALTQEVGNFFGCESGHQTAIPKWLDGGISIIFTRQE</sequence>
<dbReference type="PANTHER" id="PTHR46177:SF1">
    <property type="entry name" value="INTEGRASE CATALYTIC DOMAIN-CONTAINING PROTEIN"/>
    <property type="match status" value="1"/>
</dbReference>
<reference evidence="1" key="1">
    <citation type="journal article" date="2023" name="G3 (Bethesda)">
        <title>Whole genome assembly and annotation of the endangered Caribbean coral Acropora cervicornis.</title>
        <authorList>
            <person name="Selwyn J.D."/>
            <person name="Vollmer S.V."/>
        </authorList>
    </citation>
    <scope>NUCLEOTIDE SEQUENCE</scope>
    <source>
        <strain evidence="1">K2</strain>
    </source>
</reference>
<organism evidence="1 2">
    <name type="scientific">Acropora cervicornis</name>
    <name type="common">Staghorn coral</name>
    <dbReference type="NCBI Taxonomy" id="6130"/>
    <lineage>
        <taxon>Eukaryota</taxon>
        <taxon>Metazoa</taxon>
        <taxon>Cnidaria</taxon>
        <taxon>Anthozoa</taxon>
        <taxon>Hexacorallia</taxon>
        <taxon>Scleractinia</taxon>
        <taxon>Astrocoeniina</taxon>
        <taxon>Acroporidae</taxon>
        <taxon>Acropora</taxon>
    </lineage>
</organism>
<dbReference type="PANTHER" id="PTHR46177">
    <property type="entry name" value="INTEGRASE CATALYTIC DOMAIN-CONTAINING PROTEIN"/>
    <property type="match status" value="1"/>
</dbReference>
<dbReference type="EMBL" id="JARQWQ010000023">
    <property type="protein sequence ID" value="KAK2564029.1"/>
    <property type="molecule type" value="Genomic_DNA"/>
</dbReference>
<accession>A0AAD9QMG0</accession>
<name>A0AAD9QMG0_ACRCE</name>
<reference evidence="1" key="2">
    <citation type="journal article" date="2023" name="Science">
        <title>Genomic signatures of disease resistance in endangered staghorn corals.</title>
        <authorList>
            <person name="Vollmer S.V."/>
            <person name="Selwyn J.D."/>
            <person name="Despard B.A."/>
            <person name="Roesel C.L."/>
        </authorList>
    </citation>
    <scope>NUCLEOTIDE SEQUENCE</scope>
    <source>
        <strain evidence="1">K2</strain>
    </source>
</reference>
<dbReference type="Proteomes" id="UP001249851">
    <property type="component" value="Unassembled WGS sequence"/>
</dbReference>
<keyword evidence="2" id="KW-1185">Reference proteome</keyword>
<evidence type="ECO:0000313" key="1">
    <source>
        <dbReference type="EMBL" id="KAK2564029.1"/>
    </source>
</evidence>
<comment type="caution">
    <text evidence="1">The sequence shown here is derived from an EMBL/GenBank/DDBJ whole genome shotgun (WGS) entry which is preliminary data.</text>
</comment>